<evidence type="ECO:0000256" key="5">
    <source>
        <dbReference type="ARBA" id="ARBA00022741"/>
    </source>
</evidence>
<feature type="transmembrane region" description="Helical" evidence="10">
    <location>
        <begin position="332"/>
        <end position="354"/>
    </location>
</feature>
<dbReference type="Gene3D" id="3.30.70.100">
    <property type="match status" value="1"/>
</dbReference>
<feature type="domain" description="HMA" evidence="11">
    <location>
        <begin position="1"/>
        <end position="56"/>
    </location>
</feature>
<dbReference type="InterPro" id="IPR036163">
    <property type="entry name" value="HMA_dom_sf"/>
</dbReference>
<feature type="transmembrane region" description="Helical" evidence="10">
    <location>
        <begin position="180"/>
        <end position="198"/>
    </location>
</feature>
<dbReference type="InterPro" id="IPR001757">
    <property type="entry name" value="P_typ_ATPase"/>
</dbReference>
<evidence type="ECO:0000256" key="9">
    <source>
        <dbReference type="ARBA" id="ARBA00023136"/>
    </source>
</evidence>
<comment type="subcellular location">
    <subcellularLocation>
        <location evidence="1">Cell membrane</location>
        <topology evidence="1">Multi-pass membrane protein</topology>
    </subcellularLocation>
</comment>
<keyword evidence="9 10" id="KW-0472">Membrane</keyword>
<protein>
    <submittedName>
        <fullName evidence="12">Cu+-exporting ATPase</fullName>
    </submittedName>
</protein>
<dbReference type="SUPFAM" id="SSF81665">
    <property type="entry name" value="Calcium ATPase, transmembrane domain M"/>
    <property type="match status" value="1"/>
</dbReference>
<evidence type="ECO:0000256" key="7">
    <source>
        <dbReference type="ARBA" id="ARBA00022967"/>
    </source>
</evidence>
<keyword evidence="4 10" id="KW-0479">Metal-binding</keyword>
<name>A0A249KIH9_9ACTN</name>
<feature type="transmembrane region" description="Helical" evidence="10">
    <location>
        <begin position="153"/>
        <end position="174"/>
    </location>
</feature>
<dbReference type="PRINTS" id="PR00119">
    <property type="entry name" value="CATATPASE"/>
</dbReference>
<dbReference type="SFLD" id="SFLDG00002">
    <property type="entry name" value="C1.7:_P-type_atpase_like"/>
    <property type="match status" value="1"/>
</dbReference>
<dbReference type="InterPro" id="IPR027256">
    <property type="entry name" value="P-typ_ATPase_IB"/>
</dbReference>
<dbReference type="EMBL" id="CP016773">
    <property type="protein sequence ID" value="ASY16602.1"/>
    <property type="molecule type" value="Genomic_DNA"/>
</dbReference>
<dbReference type="PANTHER" id="PTHR43520:SF8">
    <property type="entry name" value="P-TYPE CU(+) TRANSPORTER"/>
    <property type="match status" value="1"/>
</dbReference>
<dbReference type="InterPro" id="IPR059000">
    <property type="entry name" value="ATPase_P-type_domA"/>
</dbReference>
<evidence type="ECO:0000256" key="2">
    <source>
        <dbReference type="ARBA" id="ARBA00006024"/>
    </source>
</evidence>
<dbReference type="Proteomes" id="UP000217215">
    <property type="component" value="Chromosome"/>
</dbReference>
<dbReference type="Pfam" id="PF00702">
    <property type="entry name" value="Hydrolase"/>
    <property type="match status" value="1"/>
</dbReference>
<dbReference type="Gene3D" id="3.40.50.1000">
    <property type="entry name" value="HAD superfamily/HAD-like"/>
    <property type="match status" value="1"/>
</dbReference>
<dbReference type="GO" id="GO:0005886">
    <property type="term" value="C:plasma membrane"/>
    <property type="evidence" value="ECO:0007669"/>
    <property type="project" value="UniProtKB-SubCell"/>
</dbReference>
<comment type="similarity">
    <text evidence="2 10">Belongs to the cation transport ATPase (P-type) (TC 3.A.3) family. Type IB subfamily.</text>
</comment>
<gene>
    <name evidence="12" type="ORF">A1sIA56_00900</name>
</gene>
<dbReference type="SUPFAM" id="SSF56784">
    <property type="entry name" value="HAD-like"/>
    <property type="match status" value="1"/>
</dbReference>
<dbReference type="GO" id="GO:0055070">
    <property type="term" value="P:copper ion homeostasis"/>
    <property type="evidence" value="ECO:0007669"/>
    <property type="project" value="TreeGrafter"/>
</dbReference>
<keyword evidence="13" id="KW-1185">Reference proteome</keyword>
<evidence type="ECO:0000259" key="11">
    <source>
        <dbReference type="PROSITE" id="PS50846"/>
    </source>
</evidence>
<evidence type="ECO:0000256" key="4">
    <source>
        <dbReference type="ARBA" id="ARBA00022723"/>
    </source>
</evidence>
<dbReference type="FunFam" id="2.70.150.10:FF:000002">
    <property type="entry name" value="Copper-transporting ATPase 1, putative"/>
    <property type="match status" value="1"/>
</dbReference>
<keyword evidence="7" id="KW-1278">Translocase</keyword>
<dbReference type="GO" id="GO:0016887">
    <property type="term" value="F:ATP hydrolysis activity"/>
    <property type="evidence" value="ECO:0007669"/>
    <property type="project" value="InterPro"/>
</dbReference>
<dbReference type="GO" id="GO:0005507">
    <property type="term" value="F:copper ion binding"/>
    <property type="evidence" value="ECO:0007669"/>
    <property type="project" value="TreeGrafter"/>
</dbReference>
<proteinExistence type="inferred from homology"/>
<dbReference type="InterPro" id="IPR023299">
    <property type="entry name" value="ATPase_P-typ_cyto_dom_N"/>
</dbReference>
<feature type="transmembrane region" description="Helical" evidence="10">
    <location>
        <begin position="74"/>
        <end position="94"/>
    </location>
</feature>
<sequence length="737" mass="76892">MTCSACVNSIERALNEMDGVSASVNFASETVHVLAPADLSSELVIKKIKAAGYGATLLSDGASPALHRKGAARALFFAALFAVPSIAISMVMSWHQPINDWLIAHFNDYSIPLPPHAVHSFASWLVIALTAPLILFVAFPIHRAAIRNIFHPTMDTLVSLGSLTAYIWSIYATYTQEGDVYTEVAAGVLLFVILGRYLESRAKKSASSALSTLLALGEKEVAVIRNGTEVIIPISHLVVGDQFVVKPGARIATDGIVISGQSSVDNSLVTGESRAIEVSPGSLVIGSALNNNGRIIVRATRIGSDTELARITAMVVTAQGSKAPIQALADKVASIFVPVVTVLAIATFEAWYYFGDKSLTYSISTAITVLVIACPCALGLATPVALLVASGRGALRGIVIRHPRVLEASRSIDVVVLDKTGTLTDGAMKVLDVAIPTSAQKVLGREFAQLTNERNILSSALALESQSNHPVAQAIAHFCIAQGAQQIPVTDFTETPGIGTAGRVVIADKAPVVIIGSPASVAHSSTPFDAEILQAIAEGESQSRAVSVLAWDGVAIAVFATGDVIKADAPATISALHERGIETWLLTGDNAESANKIASAVGIPSDRIIATATPEAKLAKIVELQSAGRHVMMVGDGINDAAALAQSDLSIAMGTGTDAAIATADITLMRPQLMGVIEALALSRRTLRTIKVNLGWAFAYNAIGLPIAAAGLASPMYAAAAMALSSLFVVTNSLRIK</sequence>
<feature type="transmembrane region" description="Helical" evidence="10">
    <location>
        <begin position="692"/>
        <end position="710"/>
    </location>
</feature>
<feature type="transmembrane region" description="Helical" evidence="10">
    <location>
        <begin position="716"/>
        <end position="734"/>
    </location>
</feature>
<keyword evidence="3 10" id="KW-0812">Transmembrane</keyword>
<dbReference type="InterPro" id="IPR044492">
    <property type="entry name" value="P_typ_ATPase_HD_dom"/>
</dbReference>
<evidence type="ECO:0000313" key="13">
    <source>
        <dbReference type="Proteomes" id="UP000217215"/>
    </source>
</evidence>
<dbReference type="Gene3D" id="3.40.1110.10">
    <property type="entry name" value="Calcium-transporting ATPase, cytoplasmic domain N"/>
    <property type="match status" value="1"/>
</dbReference>
<dbReference type="Pfam" id="PF00122">
    <property type="entry name" value="E1-E2_ATPase"/>
    <property type="match status" value="1"/>
</dbReference>
<reference evidence="12 13" key="1">
    <citation type="submission" date="2016-07" db="EMBL/GenBank/DDBJ databases">
        <title>High microdiversification within the ubiquitous acI lineage of Actinobacteria.</title>
        <authorList>
            <person name="Neuenschwander S.M."/>
            <person name="Salcher M."/>
            <person name="Ghai R."/>
            <person name="Pernthaler J."/>
        </authorList>
    </citation>
    <scope>NUCLEOTIDE SEQUENCE [LARGE SCALE GENOMIC DNA]</scope>
    <source>
        <strain evidence="12">MMS-IA-56</strain>
    </source>
</reference>
<dbReference type="KEGG" id="psuf:A1sIA56_00900"/>
<feature type="transmembrane region" description="Helical" evidence="10">
    <location>
        <begin position="121"/>
        <end position="141"/>
    </location>
</feature>
<dbReference type="GO" id="GO:0043682">
    <property type="term" value="F:P-type divalent copper transporter activity"/>
    <property type="evidence" value="ECO:0007669"/>
    <property type="project" value="TreeGrafter"/>
</dbReference>
<dbReference type="SFLD" id="SFLDF00027">
    <property type="entry name" value="p-type_atpase"/>
    <property type="match status" value="1"/>
</dbReference>
<dbReference type="Gene3D" id="2.70.150.10">
    <property type="entry name" value="Calcium-transporting ATPase, cytoplasmic transduction domain A"/>
    <property type="match status" value="1"/>
</dbReference>
<dbReference type="SUPFAM" id="SSF55008">
    <property type="entry name" value="HMA, heavy metal-associated domain"/>
    <property type="match status" value="1"/>
</dbReference>
<dbReference type="GO" id="GO:0005524">
    <property type="term" value="F:ATP binding"/>
    <property type="evidence" value="ECO:0007669"/>
    <property type="project" value="UniProtKB-UniRule"/>
</dbReference>
<dbReference type="InterPro" id="IPR008250">
    <property type="entry name" value="ATPase_P-typ_transduc_dom_A_sf"/>
</dbReference>
<dbReference type="AlphaFoldDB" id="A0A249KIH9"/>
<dbReference type="InterPro" id="IPR023214">
    <property type="entry name" value="HAD_sf"/>
</dbReference>
<dbReference type="InterPro" id="IPR023298">
    <property type="entry name" value="ATPase_P-typ_TM_dom_sf"/>
</dbReference>
<evidence type="ECO:0000256" key="6">
    <source>
        <dbReference type="ARBA" id="ARBA00022840"/>
    </source>
</evidence>
<dbReference type="PROSITE" id="PS50846">
    <property type="entry name" value="HMA_2"/>
    <property type="match status" value="1"/>
</dbReference>
<dbReference type="PANTHER" id="PTHR43520">
    <property type="entry name" value="ATP7, ISOFORM B"/>
    <property type="match status" value="1"/>
</dbReference>
<dbReference type="PRINTS" id="PR00120">
    <property type="entry name" value="HATPASE"/>
</dbReference>
<keyword evidence="8 10" id="KW-1133">Transmembrane helix</keyword>
<dbReference type="InterPro" id="IPR018303">
    <property type="entry name" value="ATPase_P-typ_P_site"/>
</dbReference>
<dbReference type="CDD" id="cd00371">
    <property type="entry name" value="HMA"/>
    <property type="match status" value="1"/>
</dbReference>
<dbReference type="InterPro" id="IPR006121">
    <property type="entry name" value="HMA_dom"/>
</dbReference>
<accession>A0A249KIH9</accession>
<dbReference type="InterPro" id="IPR036412">
    <property type="entry name" value="HAD-like_sf"/>
</dbReference>
<dbReference type="Pfam" id="PF00403">
    <property type="entry name" value="HMA"/>
    <property type="match status" value="1"/>
</dbReference>
<organism evidence="12 13">
    <name type="scientific">Candidatus Planktophila sulfonica</name>
    <dbReference type="NCBI Taxonomy" id="1884904"/>
    <lineage>
        <taxon>Bacteria</taxon>
        <taxon>Bacillati</taxon>
        <taxon>Actinomycetota</taxon>
        <taxon>Actinomycetes</taxon>
        <taxon>Candidatus Nanopelagicales</taxon>
        <taxon>Candidatus Nanopelagicaceae</taxon>
        <taxon>Candidatus Planktophila</taxon>
    </lineage>
</organism>
<feature type="transmembrane region" description="Helical" evidence="10">
    <location>
        <begin position="366"/>
        <end position="389"/>
    </location>
</feature>
<dbReference type="NCBIfam" id="TIGR01494">
    <property type="entry name" value="ATPase_P-type"/>
    <property type="match status" value="2"/>
</dbReference>
<keyword evidence="10" id="KW-1003">Cell membrane</keyword>
<keyword evidence="6 10" id="KW-0067">ATP-binding</keyword>
<dbReference type="SUPFAM" id="SSF81653">
    <property type="entry name" value="Calcium ATPase, transduction domain A"/>
    <property type="match status" value="1"/>
</dbReference>
<dbReference type="SUPFAM" id="SSF81660">
    <property type="entry name" value="Metal cation-transporting ATPase, ATP-binding domain N"/>
    <property type="match status" value="1"/>
</dbReference>
<evidence type="ECO:0000256" key="3">
    <source>
        <dbReference type="ARBA" id="ARBA00022692"/>
    </source>
</evidence>
<dbReference type="NCBIfam" id="TIGR01525">
    <property type="entry name" value="ATPase-IB_hvy"/>
    <property type="match status" value="1"/>
</dbReference>
<evidence type="ECO:0000256" key="1">
    <source>
        <dbReference type="ARBA" id="ARBA00004651"/>
    </source>
</evidence>
<dbReference type="SFLD" id="SFLDS00003">
    <property type="entry name" value="Haloacid_Dehalogenase"/>
    <property type="match status" value="1"/>
</dbReference>
<evidence type="ECO:0000313" key="12">
    <source>
        <dbReference type="EMBL" id="ASY16602.1"/>
    </source>
</evidence>
<keyword evidence="5 10" id="KW-0547">Nucleotide-binding</keyword>
<evidence type="ECO:0000256" key="8">
    <source>
        <dbReference type="ARBA" id="ARBA00022989"/>
    </source>
</evidence>
<dbReference type="PROSITE" id="PS00154">
    <property type="entry name" value="ATPASE_E1_E2"/>
    <property type="match status" value="1"/>
</dbReference>
<evidence type="ECO:0000256" key="10">
    <source>
        <dbReference type="RuleBase" id="RU362081"/>
    </source>
</evidence>